<dbReference type="AlphaFoldDB" id="A0A371GS35"/>
<dbReference type="GO" id="GO:0045892">
    <property type="term" value="P:negative regulation of DNA-templated transcription"/>
    <property type="evidence" value="ECO:0007669"/>
    <property type="project" value="UniProtKB-UniRule"/>
</dbReference>
<feature type="non-terminal residue" evidence="10">
    <location>
        <position position="1"/>
    </location>
</feature>
<feature type="coiled-coil region" evidence="7">
    <location>
        <begin position="134"/>
        <end position="186"/>
    </location>
</feature>
<dbReference type="OrthoDB" id="1928390at2759"/>
<keyword evidence="3 6" id="KW-0805">Transcription regulation</keyword>
<protein>
    <recommendedName>
        <fullName evidence="6">Transcription repressor</fullName>
    </recommendedName>
    <alternativeName>
        <fullName evidence="6">Ovate family protein</fullName>
    </alternativeName>
</protein>
<feature type="region of interest" description="Disordered" evidence="8">
    <location>
        <begin position="250"/>
        <end position="280"/>
    </location>
</feature>
<proteinExistence type="predicted"/>
<feature type="compositionally biased region" description="Basic and acidic residues" evidence="8">
    <location>
        <begin position="120"/>
        <end position="132"/>
    </location>
</feature>
<evidence type="ECO:0000259" key="9">
    <source>
        <dbReference type="PROSITE" id="PS51754"/>
    </source>
</evidence>
<dbReference type="InterPro" id="IPR006458">
    <property type="entry name" value="Ovate_C"/>
</dbReference>
<comment type="subcellular location">
    <subcellularLocation>
        <location evidence="1 6">Nucleus</location>
    </subcellularLocation>
</comment>
<evidence type="ECO:0000256" key="2">
    <source>
        <dbReference type="ARBA" id="ARBA00022491"/>
    </source>
</evidence>
<evidence type="ECO:0000313" key="11">
    <source>
        <dbReference type="Proteomes" id="UP000257109"/>
    </source>
</evidence>
<sequence length="438" mass="50222">MKWGGRKPSSSKPSFISHVSPFSWLSKFKQMRINSEPKPGSLKQNAKQSSTPTDSSPHDACGNRGRFYGGDDEAFWRLSFGGDGNELRKSEDILKPAEYNLDAEHVIPSSTFPSGRLKGRKEGTQKLRQKDTGLREERKVLNEATKSVKELESLRRRYERKAQRILQEQLLILEKAEEEAEFASSQSLENDVLQFESPRTICTPRKHLFSSSVDSKSYGLGNLREARVCSPQLGSEWHSLKQTEELKLNAKSNQQRQSLHVSRENQRRKPRHNSKVRVHSPRMGSKVEVLKIKAIEEKKKAKLKMKKEEEIVEETSGLDSFAVVKCSLDPQKDFRDSMIEMIREKQISEPKEMEELLACYLTLNSSEYHDLIIQVFRQVWLCMSQASFSIQSNNQCCCYDKQHDDACKLVAKCSFFSIILFKVGYGKRPEALMRGETC</sequence>
<feature type="region of interest" description="Disordered" evidence="8">
    <location>
        <begin position="33"/>
        <end position="66"/>
    </location>
</feature>
<dbReference type="NCBIfam" id="TIGR01568">
    <property type="entry name" value="A_thal_3678"/>
    <property type="match status" value="1"/>
</dbReference>
<dbReference type="PROSITE" id="PS51754">
    <property type="entry name" value="OVATE"/>
    <property type="match status" value="1"/>
</dbReference>
<evidence type="ECO:0000313" key="10">
    <source>
        <dbReference type="EMBL" id="RDX93362.1"/>
    </source>
</evidence>
<evidence type="ECO:0000256" key="8">
    <source>
        <dbReference type="SAM" id="MobiDB-lite"/>
    </source>
</evidence>
<feature type="compositionally biased region" description="Polar residues" evidence="8">
    <location>
        <begin position="42"/>
        <end position="55"/>
    </location>
</feature>
<feature type="region of interest" description="Disordered" evidence="8">
    <location>
        <begin position="110"/>
        <end position="132"/>
    </location>
</feature>
<gene>
    <name evidence="10" type="primary">OFP5</name>
    <name evidence="10" type="ORF">CR513_24394</name>
</gene>
<feature type="compositionally biased region" description="Polar residues" evidence="8">
    <location>
        <begin position="250"/>
        <end position="260"/>
    </location>
</feature>
<dbReference type="PANTHER" id="PTHR33057:SF82">
    <property type="entry name" value="TRANSCRIPTION REPRESSOR OFP5"/>
    <property type="match status" value="1"/>
</dbReference>
<reference evidence="10" key="1">
    <citation type="submission" date="2018-05" db="EMBL/GenBank/DDBJ databases">
        <title>Draft genome of Mucuna pruriens seed.</title>
        <authorList>
            <person name="Nnadi N.E."/>
            <person name="Vos R."/>
            <person name="Hasami M.H."/>
            <person name="Devisetty U.K."/>
            <person name="Aguiy J.C."/>
        </authorList>
    </citation>
    <scope>NUCLEOTIDE SEQUENCE [LARGE SCALE GENOMIC DNA]</scope>
    <source>
        <strain evidence="10">JCA_2017</strain>
    </source>
</reference>
<dbReference type="Proteomes" id="UP000257109">
    <property type="component" value="Unassembled WGS sequence"/>
</dbReference>
<keyword evidence="5 6" id="KW-0539">Nucleus</keyword>
<keyword evidence="2 6" id="KW-0678">Repressor</keyword>
<feature type="domain" description="OVATE" evidence="9">
    <location>
        <begin position="323"/>
        <end position="382"/>
    </location>
</feature>
<evidence type="ECO:0000256" key="7">
    <source>
        <dbReference type="SAM" id="Coils"/>
    </source>
</evidence>
<dbReference type="PANTHER" id="PTHR33057">
    <property type="entry name" value="TRANSCRIPTION REPRESSOR OFP7-RELATED"/>
    <property type="match status" value="1"/>
</dbReference>
<evidence type="ECO:0000256" key="3">
    <source>
        <dbReference type="ARBA" id="ARBA00023015"/>
    </source>
</evidence>
<accession>A0A371GS35</accession>
<evidence type="ECO:0000256" key="4">
    <source>
        <dbReference type="ARBA" id="ARBA00023163"/>
    </source>
</evidence>
<name>A0A371GS35_MUCPR</name>
<evidence type="ECO:0000256" key="6">
    <source>
        <dbReference type="RuleBase" id="RU367028"/>
    </source>
</evidence>
<dbReference type="EMBL" id="QJKJ01004630">
    <property type="protein sequence ID" value="RDX93362.1"/>
    <property type="molecule type" value="Genomic_DNA"/>
</dbReference>
<dbReference type="STRING" id="157652.A0A371GS35"/>
<comment type="function">
    <text evidence="6">Transcriptional repressor that regulates multiple aspects of plant growth and development.</text>
</comment>
<organism evidence="10 11">
    <name type="scientific">Mucuna pruriens</name>
    <name type="common">Velvet bean</name>
    <name type="synonym">Dolichos pruriens</name>
    <dbReference type="NCBI Taxonomy" id="157652"/>
    <lineage>
        <taxon>Eukaryota</taxon>
        <taxon>Viridiplantae</taxon>
        <taxon>Streptophyta</taxon>
        <taxon>Embryophyta</taxon>
        <taxon>Tracheophyta</taxon>
        <taxon>Spermatophyta</taxon>
        <taxon>Magnoliopsida</taxon>
        <taxon>eudicotyledons</taxon>
        <taxon>Gunneridae</taxon>
        <taxon>Pentapetalae</taxon>
        <taxon>rosids</taxon>
        <taxon>fabids</taxon>
        <taxon>Fabales</taxon>
        <taxon>Fabaceae</taxon>
        <taxon>Papilionoideae</taxon>
        <taxon>50 kb inversion clade</taxon>
        <taxon>NPAAA clade</taxon>
        <taxon>indigoferoid/millettioid clade</taxon>
        <taxon>Phaseoleae</taxon>
        <taxon>Mucuna</taxon>
    </lineage>
</organism>
<dbReference type="Pfam" id="PF04844">
    <property type="entry name" value="Ovate"/>
    <property type="match status" value="1"/>
</dbReference>
<keyword evidence="4 6" id="KW-0804">Transcription</keyword>
<keyword evidence="7" id="KW-0175">Coiled coil</keyword>
<evidence type="ECO:0000256" key="1">
    <source>
        <dbReference type="ARBA" id="ARBA00004123"/>
    </source>
</evidence>
<feature type="compositionally biased region" description="Basic residues" evidence="8">
    <location>
        <begin position="268"/>
        <end position="280"/>
    </location>
</feature>
<evidence type="ECO:0000256" key="5">
    <source>
        <dbReference type="ARBA" id="ARBA00023242"/>
    </source>
</evidence>
<dbReference type="InterPro" id="IPR038933">
    <property type="entry name" value="Ovate"/>
</dbReference>
<comment type="caution">
    <text evidence="10">The sequence shown here is derived from an EMBL/GenBank/DDBJ whole genome shotgun (WGS) entry which is preliminary data.</text>
</comment>
<dbReference type="GO" id="GO:0005634">
    <property type="term" value="C:nucleus"/>
    <property type="evidence" value="ECO:0007669"/>
    <property type="project" value="UniProtKB-SubCell"/>
</dbReference>
<keyword evidence="11" id="KW-1185">Reference proteome</keyword>